<organism evidence="9 10">
    <name type="scientific">Brevibacterium metallidurans</name>
    <dbReference type="NCBI Taxonomy" id="1482676"/>
    <lineage>
        <taxon>Bacteria</taxon>
        <taxon>Bacillati</taxon>
        <taxon>Actinomycetota</taxon>
        <taxon>Actinomycetes</taxon>
        <taxon>Micrococcales</taxon>
        <taxon>Brevibacteriaceae</taxon>
        <taxon>Brevibacterium</taxon>
    </lineage>
</organism>
<dbReference type="RefSeq" id="WP_339392703.1">
    <property type="nucleotide sequence ID" value="NZ_BAAAAF010000006.1"/>
</dbReference>
<evidence type="ECO:0000313" key="10">
    <source>
        <dbReference type="Proteomes" id="UP001498238"/>
    </source>
</evidence>
<dbReference type="EMBL" id="BAAAAF010000006">
    <property type="protein sequence ID" value="GAA0035864.1"/>
    <property type="molecule type" value="Genomic_DNA"/>
</dbReference>
<feature type="transmembrane region" description="Helical" evidence="8">
    <location>
        <begin position="100"/>
        <end position="128"/>
    </location>
</feature>
<keyword evidence="6 7" id="KW-0472">Membrane</keyword>
<feature type="transmembrane region" description="Helical" evidence="8">
    <location>
        <begin position="134"/>
        <end position="160"/>
    </location>
</feature>
<feature type="transmembrane region" description="Helical" evidence="8">
    <location>
        <begin position="354"/>
        <end position="375"/>
    </location>
</feature>
<evidence type="ECO:0000256" key="8">
    <source>
        <dbReference type="SAM" id="Phobius"/>
    </source>
</evidence>
<keyword evidence="10" id="KW-1185">Reference proteome</keyword>
<feature type="transmembrane region" description="Helical" evidence="8">
    <location>
        <begin position="396"/>
        <end position="416"/>
    </location>
</feature>
<evidence type="ECO:0000256" key="2">
    <source>
        <dbReference type="ARBA" id="ARBA00008974"/>
    </source>
</evidence>
<feature type="transmembrane region" description="Helical" evidence="8">
    <location>
        <begin position="36"/>
        <end position="54"/>
    </location>
</feature>
<feature type="transmembrane region" description="Helical" evidence="8">
    <location>
        <begin position="167"/>
        <end position="186"/>
    </location>
</feature>
<feature type="transmembrane region" description="Helical" evidence="8">
    <location>
        <begin position="428"/>
        <end position="449"/>
    </location>
</feature>
<comment type="subcellular location">
    <subcellularLocation>
        <location evidence="1">Membrane</location>
        <topology evidence="1">Multi-pass membrane protein</topology>
    </subcellularLocation>
</comment>
<dbReference type="Pfam" id="PF02133">
    <property type="entry name" value="Transp_cyt_pur"/>
    <property type="match status" value="1"/>
</dbReference>
<dbReference type="InterPro" id="IPR026030">
    <property type="entry name" value="Pur-cyt_permease_Fcy2/21/22"/>
</dbReference>
<feature type="transmembrane region" description="Helical" evidence="8">
    <location>
        <begin position="281"/>
        <end position="312"/>
    </location>
</feature>
<evidence type="ECO:0000256" key="4">
    <source>
        <dbReference type="ARBA" id="ARBA00022692"/>
    </source>
</evidence>
<feature type="transmembrane region" description="Helical" evidence="8">
    <location>
        <begin position="324"/>
        <end position="342"/>
    </location>
</feature>
<dbReference type="Proteomes" id="UP001498238">
    <property type="component" value="Unassembled WGS sequence"/>
</dbReference>
<evidence type="ECO:0000256" key="1">
    <source>
        <dbReference type="ARBA" id="ARBA00004141"/>
    </source>
</evidence>
<dbReference type="Gene3D" id="1.10.4160.10">
    <property type="entry name" value="Hydantoin permease"/>
    <property type="match status" value="1"/>
</dbReference>
<evidence type="ECO:0000256" key="3">
    <source>
        <dbReference type="ARBA" id="ARBA00022448"/>
    </source>
</evidence>
<evidence type="ECO:0000256" key="5">
    <source>
        <dbReference type="ARBA" id="ARBA00022989"/>
    </source>
</evidence>
<name>A0ABN0SN67_9MICO</name>
<feature type="transmembrane region" description="Helical" evidence="8">
    <location>
        <begin position="60"/>
        <end position="80"/>
    </location>
</feature>
<reference evidence="9 10" key="1">
    <citation type="submission" date="2024-01" db="EMBL/GenBank/DDBJ databases">
        <title>Characterization of antibiotic resistant novel bacterial strains and their environmental applications.</title>
        <authorList>
            <person name="Manzoor S."/>
            <person name="Abbas S."/>
            <person name="Arshad M."/>
            <person name="Ahmed I."/>
        </authorList>
    </citation>
    <scope>NUCLEOTIDE SEQUENCE [LARGE SCALE GENOMIC DNA]</scope>
    <source>
        <strain evidence="9 10">NCCP-602</strain>
    </source>
</reference>
<comment type="caution">
    <text evidence="9">The sequence shown here is derived from an EMBL/GenBank/DDBJ whole genome shotgun (WGS) entry which is preliminary data.</text>
</comment>
<dbReference type="PIRSF" id="PIRSF002744">
    <property type="entry name" value="Pur-cyt_permease"/>
    <property type="match status" value="1"/>
</dbReference>
<keyword evidence="5 8" id="KW-1133">Transmembrane helix</keyword>
<dbReference type="PANTHER" id="PTHR31806:SF1">
    <property type="entry name" value="PURINE-CYTOSINE PERMEASE FCY2-RELATED"/>
    <property type="match status" value="1"/>
</dbReference>
<sequence length="474" mass="49999">MAQSEATAAKAAVETRSIDHVPVDERHGRVWHLAPVWVAGNANLGTIAVGFIGVAVGGQLWPTIIATVLGSAFGAVFAALHSTQGPHLGLPQLIQSRPQFGYSGSAIVFILALINYVGFNVFCCVLAVSSLGVALGLGAVPSVVLIIGLTLTLAIFGYTWIHVLSRWVTIAFVAAFLLITVLAVQAPQPPTADVDFSWTPLLIQFGIAAGYQINWAIYVSDYTRYLPATVSTRAMFWCTYLGMAVSSAWLTSLGALIAARFGTQDAVAGVAAAGDSLVPGFGSIAVLISLGGLVCVMTMNTYGGGLTLISVIDTVRSVRFTTRLRVVTATIMALAALVLTLAMPEDYMQAMSVYLAFLLYLFAPWTAINLVDYFIVRRGRYSLTAMFDRRGVYRGWNRSGVVAYLLGLIVEIPLMSTTIFTGPLAQRLGGADLAAFAGLVVAGFAYWALNRGLDVDHEVGAATGTGGAAASALT</sequence>
<dbReference type="InterPro" id="IPR001248">
    <property type="entry name" value="Pur-cyt_permease"/>
</dbReference>
<feature type="transmembrane region" description="Helical" evidence="8">
    <location>
        <begin position="240"/>
        <end position="261"/>
    </location>
</feature>
<keyword evidence="3 7" id="KW-0813">Transport</keyword>
<proteinExistence type="inferred from homology"/>
<evidence type="ECO:0000256" key="6">
    <source>
        <dbReference type="ARBA" id="ARBA00023136"/>
    </source>
</evidence>
<keyword evidence="4 8" id="KW-0812">Transmembrane</keyword>
<evidence type="ECO:0000256" key="7">
    <source>
        <dbReference type="PIRNR" id="PIRNR002744"/>
    </source>
</evidence>
<gene>
    <name evidence="9" type="ORF">NCCP602_18250</name>
</gene>
<evidence type="ECO:0000313" key="9">
    <source>
        <dbReference type="EMBL" id="GAA0035864.1"/>
    </source>
</evidence>
<accession>A0ABN0SN67</accession>
<protein>
    <submittedName>
        <fullName evidence="9">Cytosine permease</fullName>
    </submittedName>
</protein>
<feature type="transmembrane region" description="Helical" evidence="8">
    <location>
        <begin position="198"/>
        <end position="219"/>
    </location>
</feature>
<dbReference type="PANTHER" id="PTHR31806">
    <property type="entry name" value="PURINE-CYTOSINE PERMEASE FCY2-RELATED"/>
    <property type="match status" value="1"/>
</dbReference>
<comment type="similarity">
    <text evidence="2 7">Belongs to the purine-cytosine permease (2.A.39) family.</text>
</comment>